<evidence type="ECO:0000256" key="1">
    <source>
        <dbReference type="SAM" id="MobiDB-lite"/>
    </source>
</evidence>
<dbReference type="GeneID" id="34223389"/>
<evidence type="ECO:0000313" key="2">
    <source>
        <dbReference type="EMBL" id="AIF68424.1"/>
    </source>
</evidence>
<feature type="region of interest" description="Disordered" evidence="1">
    <location>
        <begin position="1"/>
        <end position="53"/>
    </location>
</feature>
<geneLocation type="plasmid" evidence="2 3">
    <name>pT1</name>
</geneLocation>
<dbReference type="AlphaFoldDB" id="A0A075LQ10"/>
<dbReference type="Proteomes" id="UP000027980">
    <property type="component" value="Plasmid pT1"/>
</dbReference>
<organism evidence="2 3">
    <name type="scientific">Terribacillus saccharophilus</name>
    <dbReference type="NCBI Taxonomy" id="361277"/>
    <lineage>
        <taxon>Bacteria</taxon>
        <taxon>Bacillati</taxon>
        <taxon>Bacillota</taxon>
        <taxon>Bacilli</taxon>
        <taxon>Bacillales</taxon>
        <taxon>Bacillaceae</taxon>
        <taxon>Terribacillus</taxon>
    </lineage>
</organism>
<name>A0A075LQ10_9BACI</name>
<dbReference type="RefSeq" id="WP_041592339.1">
    <property type="nucleotide sequence ID" value="NZ_CP008877.1"/>
</dbReference>
<gene>
    <name evidence="2" type="ORF">GZ22_18540</name>
</gene>
<accession>A0A075LQ10</accession>
<evidence type="ECO:0000313" key="3">
    <source>
        <dbReference type="Proteomes" id="UP000027980"/>
    </source>
</evidence>
<dbReference type="KEGG" id="tap:GZ22_18540"/>
<dbReference type="OrthoDB" id="2944033at2"/>
<proteinExistence type="predicted"/>
<feature type="compositionally biased region" description="Basic and acidic residues" evidence="1">
    <location>
        <begin position="38"/>
        <end position="53"/>
    </location>
</feature>
<keyword evidence="2" id="KW-0614">Plasmid</keyword>
<dbReference type="EMBL" id="CP008877">
    <property type="protein sequence ID" value="AIF68424.1"/>
    <property type="molecule type" value="Genomic_DNA"/>
</dbReference>
<sequence length="104" mass="12259">MSTKKDKFSGLLSKKNMGAEKNEVHLQSAHQSLFNEEPEIKKTEEKKTESPRKKKLFEEEYSRATFYIENDLLKQIKDHAGRTKGEKTRIVNEAIQQYLDNHYK</sequence>
<dbReference type="HOGENOM" id="CLU_2248792_0_0_9"/>
<protein>
    <submittedName>
        <fullName evidence="2">Uncharacterized protein</fullName>
    </submittedName>
</protein>
<reference evidence="2 3" key="1">
    <citation type="submission" date="2014-07" db="EMBL/GenBank/DDBJ databases">
        <title>Complete genome sequence of a moderately halophilic bacterium Terribacillus aidingensis MP602, isolated from Cryptomeria fortunei in Tianmu mountain in China.</title>
        <authorList>
            <person name="Wang Y."/>
            <person name="Lu P."/>
            <person name="Zhang L."/>
        </authorList>
    </citation>
    <scope>NUCLEOTIDE SEQUENCE [LARGE SCALE GENOMIC DNA]</scope>
    <source>
        <strain evidence="2 3">MP602</strain>
        <plasmid evidence="2 3">pT1</plasmid>
    </source>
</reference>